<keyword evidence="2" id="KW-1185">Reference proteome</keyword>
<accession>A0A1H3GAJ0</accession>
<reference evidence="2" key="1">
    <citation type="submission" date="2016-10" db="EMBL/GenBank/DDBJ databases">
        <authorList>
            <person name="Varghese N."/>
            <person name="Submissions S."/>
        </authorList>
    </citation>
    <scope>NUCLEOTIDE SEQUENCE [LARGE SCALE GENOMIC DNA]</scope>
    <source>
        <strain evidence="2">CGMCC 1.10118</strain>
    </source>
</reference>
<name>A0A1H3GAJ0_9EURY</name>
<evidence type="ECO:0000313" key="2">
    <source>
        <dbReference type="Proteomes" id="UP000199170"/>
    </source>
</evidence>
<dbReference type="STRING" id="660517.SAMN04487946_10566"/>
<evidence type="ECO:0000313" key="1">
    <source>
        <dbReference type="EMBL" id="SDY00281.1"/>
    </source>
</evidence>
<dbReference type="Proteomes" id="UP000199170">
    <property type="component" value="Unassembled WGS sequence"/>
</dbReference>
<protein>
    <recommendedName>
        <fullName evidence="3">Helicase</fullName>
    </recommendedName>
</protein>
<gene>
    <name evidence="1" type="ORF">SAMN04487946_10566</name>
</gene>
<evidence type="ECO:0008006" key="3">
    <source>
        <dbReference type="Google" id="ProtNLM"/>
    </source>
</evidence>
<proteinExistence type="predicted"/>
<dbReference type="Pfam" id="PF19131">
    <property type="entry name" value="DUF5814"/>
    <property type="match status" value="1"/>
</dbReference>
<sequence>MRYGRPTVAITDKIYLKNHRQIVSQLDVNIPKGAFSGATMDVLYSGEGLAKLDDATRDRLLDFAEDFLDPKNPDDLYTGYPERQFVRYLLELRAQGLGPDAIVDVMSDEYMLYSYSGDVLSFLDSAVRTLEAAETLAEVEGNDEMEAKMRTARRALSK</sequence>
<organism evidence="1 2">
    <name type="scientific">Halobellus clavatus</name>
    <dbReference type="NCBI Taxonomy" id="660517"/>
    <lineage>
        <taxon>Archaea</taxon>
        <taxon>Methanobacteriati</taxon>
        <taxon>Methanobacteriota</taxon>
        <taxon>Stenosarchaea group</taxon>
        <taxon>Halobacteria</taxon>
        <taxon>Halobacteriales</taxon>
        <taxon>Haloferacaceae</taxon>
        <taxon>Halobellus</taxon>
    </lineage>
</organism>
<dbReference type="InterPro" id="IPR043852">
    <property type="entry name" value="DUF5814"/>
</dbReference>
<dbReference type="AlphaFoldDB" id="A0A1H3GAJ0"/>
<dbReference type="EMBL" id="FNPB01000005">
    <property type="protein sequence ID" value="SDY00281.1"/>
    <property type="molecule type" value="Genomic_DNA"/>
</dbReference>